<accession>A0A818T649</accession>
<dbReference type="PANTHER" id="PTHR43464">
    <property type="entry name" value="METHYLTRANSFERASE"/>
    <property type="match status" value="1"/>
</dbReference>
<name>A0A818T649_9BILA</name>
<feature type="domain" description="Methyltransferase" evidence="1">
    <location>
        <begin position="60"/>
        <end position="161"/>
    </location>
</feature>
<dbReference type="Proteomes" id="UP000663862">
    <property type="component" value="Unassembled WGS sequence"/>
</dbReference>
<evidence type="ECO:0000313" key="3">
    <source>
        <dbReference type="EMBL" id="CAF3402270.1"/>
    </source>
</evidence>
<organism evidence="4 10">
    <name type="scientific">Rotaria socialis</name>
    <dbReference type="NCBI Taxonomy" id="392032"/>
    <lineage>
        <taxon>Eukaryota</taxon>
        <taxon>Metazoa</taxon>
        <taxon>Spiralia</taxon>
        <taxon>Gnathifera</taxon>
        <taxon>Rotifera</taxon>
        <taxon>Eurotatoria</taxon>
        <taxon>Bdelloidea</taxon>
        <taxon>Philodinida</taxon>
        <taxon>Philodinidae</taxon>
        <taxon>Rotaria</taxon>
    </lineage>
</organism>
<evidence type="ECO:0000313" key="5">
    <source>
        <dbReference type="EMBL" id="CAF3735840.1"/>
    </source>
</evidence>
<dbReference type="GO" id="GO:0008168">
    <property type="term" value="F:methyltransferase activity"/>
    <property type="evidence" value="ECO:0007669"/>
    <property type="project" value="TreeGrafter"/>
</dbReference>
<dbReference type="Proteomes" id="UP000663873">
    <property type="component" value="Unassembled WGS sequence"/>
</dbReference>
<dbReference type="InterPro" id="IPR041698">
    <property type="entry name" value="Methyltransf_25"/>
</dbReference>
<protein>
    <recommendedName>
        <fullName evidence="1">Methyltransferase domain-containing protein</fullName>
    </recommendedName>
</protein>
<dbReference type="SUPFAM" id="SSF53335">
    <property type="entry name" value="S-adenosyl-L-methionine-dependent methyltransferases"/>
    <property type="match status" value="1"/>
</dbReference>
<dbReference type="Proteomes" id="UP000663833">
    <property type="component" value="Unassembled WGS sequence"/>
</dbReference>
<dbReference type="AlphaFoldDB" id="A0A818T649"/>
<evidence type="ECO:0000313" key="4">
    <source>
        <dbReference type="EMBL" id="CAF3679212.1"/>
    </source>
</evidence>
<dbReference type="EMBL" id="CAJOBS010001061">
    <property type="protein sequence ID" value="CAF4682374.1"/>
    <property type="molecule type" value="Genomic_DNA"/>
</dbReference>
<sequence>MTDKSDCVTNFVNINKRLWNDKVYYHVISPMYDVPGFLAGADSLNHIESDLLGKIQGQRILHLQCHFGLDSLSLARRGAKHVTGIDLSDKAIEKAQELAETTNLTTSTRFICCNIYDLQKYLSCDPDQLFDIVFTSYGVTGWLPNINEWASLISQYLKPNGNFIIAEFHPVLSMFNDDFTLLTESYFNQKAIVSQCSGSYADRSAPISNSSVEWNHSLSDIVQALIDHGLRINILREFDYSPYDCFLNSVKTHDGFYQIKGLEKKIPMVYALKATKNVEDKQF</sequence>
<evidence type="ECO:0000259" key="1">
    <source>
        <dbReference type="Pfam" id="PF13649"/>
    </source>
</evidence>
<dbReference type="Pfam" id="PF13649">
    <property type="entry name" value="Methyltransf_25"/>
    <property type="match status" value="1"/>
</dbReference>
<reference evidence="4" key="1">
    <citation type="submission" date="2021-02" db="EMBL/GenBank/DDBJ databases">
        <authorList>
            <person name="Nowell W R."/>
        </authorList>
    </citation>
    <scope>NUCLEOTIDE SEQUENCE</scope>
</reference>
<dbReference type="EMBL" id="CAJOBP010003862">
    <property type="protein sequence ID" value="CAF4421472.1"/>
    <property type="molecule type" value="Genomic_DNA"/>
</dbReference>
<gene>
    <name evidence="5" type="ORF">FME351_LOCUS29966</name>
    <name evidence="7" type="ORF">HFQ381_LOCUS27174</name>
    <name evidence="4" type="ORF">KIK155_LOCUS25215</name>
    <name evidence="2" type="ORF">LUA448_LOCUS7706</name>
    <name evidence="3" type="ORF">TIS948_LOCUS27818</name>
    <name evidence="9" type="ORF">TOA249_LOCUS15942</name>
    <name evidence="8" type="ORF">TSG867_LOCUS27756</name>
    <name evidence="6" type="ORF">UJA718_LOCUS20608</name>
</gene>
<dbReference type="CDD" id="cd02440">
    <property type="entry name" value="AdoMet_MTases"/>
    <property type="match status" value="1"/>
</dbReference>
<dbReference type="PANTHER" id="PTHR43464:SF82">
    <property type="entry name" value="METHYLTRANSFERASE DOMAIN-CONTAINING PROTEIN"/>
    <property type="match status" value="1"/>
</dbReference>
<comment type="caution">
    <text evidence="4">The sequence shown here is derived from an EMBL/GenBank/DDBJ whole genome shotgun (WGS) entry which is preliminary data.</text>
</comment>
<dbReference type="Proteomes" id="UP000663865">
    <property type="component" value="Unassembled WGS sequence"/>
</dbReference>
<dbReference type="Gene3D" id="3.40.50.150">
    <property type="entry name" value="Vaccinia Virus protein VP39"/>
    <property type="match status" value="1"/>
</dbReference>
<dbReference type="EMBL" id="CAJOBQ010003253">
    <property type="protein sequence ID" value="CAF4599914.1"/>
    <property type="molecule type" value="Genomic_DNA"/>
</dbReference>
<dbReference type="InterPro" id="IPR029063">
    <property type="entry name" value="SAM-dependent_MTases_sf"/>
</dbReference>
<proteinExistence type="predicted"/>
<dbReference type="Proteomes" id="UP000663869">
    <property type="component" value="Unassembled WGS sequence"/>
</dbReference>
<keyword evidence="11" id="KW-1185">Reference proteome</keyword>
<dbReference type="Proteomes" id="UP000663851">
    <property type="component" value="Unassembled WGS sequence"/>
</dbReference>
<dbReference type="Proteomes" id="UP000663838">
    <property type="component" value="Unassembled WGS sequence"/>
</dbReference>
<evidence type="ECO:0000313" key="9">
    <source>
        <dbReference type="EMBL" id="CAF4682374.1"/>
    </source>
</evidence>
<dbReference type="Proteomes" id="UP000663825">
    <property type="component" value="Unassembled WGS sequence"/>
</dbReference>
<dbReference type="EMBL" id="CAJNYU010004241">
    <property type="protein sequence ID" value="CAF3735840.1"/>
    <property type="molecule type" value="Genomic_DNA"/>
</dbReference>
<evidence type="ECO:0000313" key="8">
    <source>
        <dbReference type="EMBL" id="CAF4599914.1"/>
    </source>
</evidence>
<evidence type="ECO:0000313" key="7">
    <source>
        <dbReference type="EMBL" id="CAF4493002.1"/>
    </source>
</evidence>
<dbReference type="EMBL" id="CAJNXB010005013">
    <property type="protein sequence ID" value="CAF3402270.1"/>
    <property type="molecule type" value="Genomic_DNA"/>
</dbReference>
<dbReference type="OrthoDB" id="540004at2759"/>
<dbReference type="EMBL" id="CAJNYV010004555">
    <property type="protein sequence ID" value="CAF3679212.1"/>
    <property type="molecule type" value="Genomic_DNA"/>
</dbReference>
<evidence type="ECO:0000313" key="10">
    <source>
        <dbReference type="Proteomes" id="UP000663865"/>
    </source>
</evidence>
<evidence type="ECO:0000313" key="2">
    <source>
        <dbReference type="EMBL" id="CAF3296896.1"/>
    </source>
</evidence>
<evidence type="ECO:0000313" key="11">
    <source>
        <dbReference type="Proteomes" id="UP000663873"/>
    </source>
</evidence>
<dbReference type="EMBL" id="CAJOBO010003447">
    <property type="protein sequence ID" value="CAF4493002.1"/>
    <property type="molecule type" value="Genomic_DNA"/>
</dbReference>
<dbReference type="EMBL" id="CAJNYD010000784">
    <property type="protein sequence ID" value="CAF3296896.1"/>
    <property type="molecule type" value="Genomic_DNA"/>
</dbReference>
<evidence type="ECO:0000313" key="6">
    <source>
        <dbReference type="EMBL" id="CAF4421472.1"/>
    </source>
</evidence>